<dbReference type="GO" id="GO:0005634">
    <property type="term" value="C:nucleus"/>
    <property type="evidence" value="ECO:0007669"/>
    <property type="project" value="TreeGrafter"/>
</dbReference>
<dbReference type="PANTHER" id="PTHR22748:SF4">
    <property type="entry name" value="DNA-(APURINIC OR APYRIMIDINIC SITE) ENDONUCLEASE 2"/>
    <property type="match status" value="1"/>
</dbReference>
<feature type="compositionally biased region" description="Basic and acidic residues" evidence="7">
    <location>
        <begin position="852"/>
        <end position="867"/>
    </location>
</feature>
<dbReference type="GO" id="GO:0008081">
    <property type="term" value="F:phosphoric diester hydrolase activity"/>
    <property type="evidence" value="ECO:0007669"/>
    <property type="project" value="TreeGrafter"/>
</dbReference>
<feature type="compositionally biased region" description="Polar residues" evidence="7">
    <location>
        <begin position="784"/>
        <end position="797"/>
    </location>
</feature>
<feature type="compositionally biased region" description="Low complexity" evidence="7">
    <location>
        <begin position="711"/>
        <end position="726"/>
    </location>
</feature>
<evidence type="ECO:0000256" key="7">
    <source>
        <dbReference type="SAM" id="MobiDB-lite"/>
    </source>
</evidence>
<feature type="binding site" evidence="5">
    <location>
        <position position="18"/>
    </location>
    <ligand>
        <name>Mg(2+)</name>
        <dbReference type="ChEBI" id="CHEBI:18420"/>
        <label>1</label>
    </ligand>
</feature>
<dbReference type="Pfam" id="PF03372">
    <property type="entry name" value="Exo_endo_phos"/>
    <property type="match status" value="1"/>
</dbReference>
<keyword evidence="5" id="KW-0464">Manganese</keyword>
<evidence type="ECO:0000256" key="2">
    <source>
        <dbReference type="ARBA" id="ARBA00022723"/>
    </source>
</evidence>
<evidence type="ECO:0000256" key="6">
    <source>
        <dbReference type="PIRSR" id="PIRSR604808-3"/>
    </source>
</evidence>
<feature type="domain" description="Endonuclease/exonuclease/phosphatase" evidence="8">
    <location>
        <begin position="16"/>
        <end position="194"/>
    </location>
</feature>
<dbReference type="PROSITE" id="PS51435">
    <property type="entry name" value="AP_NUCLEASE_F1_4"/>
    <property type="match status" value="1"/>
</dbReference>
<dbReference type="InterPro" id="IPR004808">
    <property type="entry name" value="AP_endonuc_1"/>
</dbReference>
<feature type="site" description="Transition state stabilizer" evidence="6">
    <location>
        <position position="182"/>
    </location>
</feature>
<evidence type="ECO:0000256" key="1">
    <source>
        <dbReference type="ARBA" id="ARBA00007092"/>
    </source>
</evidence>
<dbReference type="GO" id="GO:0003906">
    <property type="term" value="F:DNA-(apurinic or apyrimidinic site) endonuclease activity"/>
    <property type="evidence" value="ECO:0007669"/>
    <property type="project" value="TreeGrafter"/>
</dbReference>
<keyword evidence="4 5" id="KW-0460">Magnesium</keyword>
<feature type="compositionally biased region" description="Polar residues" evidence="7">
    <location>
        <begin position="1003"/>
        <end position="1012"/>
    </location>
</feature>
<dbReference type="AlphaFoldDB" id="A0A0G4I6Y3"/>
<dbReference type="PANTHER" id="PTHR22748">
    <property type="entry name" value="AP ENDONUCLEASE"/>
    <property type="match status" value="1"/>
</dbReference>
<evidence type="ECO:0000256" key="3">
    <source>
        <dbReference type="ARBA" id="ARBA00022801"/>
    </source>
</evidence>
<dbReference type="GO" id="GO:0003677">
    <property type="term" value="F:DNA binding"/>
    <property type="evidence" value="ECO:0007669"/>
    <property type="project" value="InterPro"/>
</dbReference>
<dbReference type="GO" id="GO:0046872">
    <property type="term" value="F:metal ion binding"/>
    <property type="evidence" value="ECO:0007669"/>
    <property type="project" value="UniProtKB-KW"/>
</dbReference>
<keyword evidence="3" id="KW-0378">Hydrolase</keyword>
<gene>
    <name evidence="9" type="ORF">Cvel_11453</name>
</gene>
<dbReference type="EMBL" id="CDMZ01005338">
    <property type="protein sequence ID" value="CEM52713.1"/>
    <property type="molecule type" value="Genomic_DNA"/>
</dbReference>
<feature type="compositionally biased region" description="Acidic residues" evidence="7">
    <location>
        <begin position="826"/>
        <end position="835"/>
    </location>
</feature>
<feature type="binding site" evidence="5">
    <location>
        <position position="182"/>
    </location>
    <ligand>
        <name>Mg(2+)</name>
        <dbReference type="ChEBI" id="CHEBI:18420"/>
        <label>1</label>
    </ligand>
</feature>
<evidence type="ECO:0000259" key="8">
    <source>
        <dbReference type="Pfam" id="PF03372"/>
    </source>
</evidence>
<dbReference type="VEuPathDB" id="CryptoDB:Cvel_11453"/>
<protein>
    <recommendedName>
        <fullName evidence="8">Endonuclease/exonuclease/phosphatase domain-containing protein</fullName>
    </recommendedName>
</protein>
<evidence type="ECO:0000256" key="5">
    <source>
        <dbReference type="PIRSR" id="PIRSR604808-2"/>
    </source>
</evidence>
<accession>A0A0G4I6Y3</accession>
<dbReference type="InterPro" id="IPR020847">
    <property type="entry name" value="AP_endonuclease_F1_BS"/>
</dbReference>
<evidence type="ECO:0000313" key="9">
    <source>
        <dbReference type="EMBL" id="CEM52713.1"/>
    </source>
</evidence>
<evidence type="ECO:0000256" key="4">
    <source>
        <dbReference type="ARBA" id="ARBA00022842"/>
    </source>
</evidence>
<feature type="compositionally biased region" description="Low complexity" evidence="7">
    <location>
        <begin position="871"/>
        <end position="881"/>
    </location>
</feature>
<dbReference type="GO" id="GO:0006284">
    <property type="term" value="P:base-excision repair"/>
    <property type="evidence" value="ECO:0007669"/>
    <property type="project" value="TreeGrafter"/>
</dbReference>
<comment type="cofactor">
    <cofactor evidence="5">
        <name>Mg(2+)</name>
        <dbReference type="ChEBI" id="CHEBI:18420"/>
    </cofactor>
    <cofactor evidence="5">
        <name>Mn(2+)</name>
        <dbReference type="ChEBI" id="CHEBI:29035"/>
    </cofactor>
    <text evidence="5">Probably binds two magnesium or manganese ions per subunit.</text>
</comment>
<dbReference type="GO" id="GO:0008311">
    <property type="term" value="F:double-stranded DNA 3'-5' DNA exonuclease activity"/>
    <property type="evidence" value="ECO:0007669"/>
    <property type="project" value="TreeGrafter"/>
</dbReference>
<keyword evidence="2 5" id="KW-0479">Metal-binding</keyword>
<dbReference type="InterPro" id="IPR036691">
    <property type="entry name" value="Endo/exonu/phosph_ase_sf"/>
</dbReference>
<feature type="site" description="Important for catalytic activity" evidence="6">
    <location>
        <position position="549"/>
    </location>
</feature>
<dbReference type="Gene3D" id="3.60.10.10">
    <property type="entry name" value="Endonuclease/exonuclease/phosphatase"/>
    <property type="match status" value="2"/>
</dbReference>
<feature type="compositionally biased region" description="Low complexity" evidence="7">
    <location>
        <begin position="959"/>
        <end position="969"/>
    </location>
</feature>
<organism evidence="9">
    <name type="scientific">Chromera velia CCMP2878</name>
    <dbReference type="NCBI Taxonomy" id="1169474"/>
    <lineage>
        <taxon>Eukaryota</taxon>
        <taxon>Sar</taxon>
        <taxon>Alveolata</taxon>
        <taxon>Colpodellida</taxon>
        <taxon>Chromeraceae</taxon>
        <taxon>Chromera</taxon>
    </lineage>
</organism>
<sequence>MEAGVPSLSNSLHILSWNCAGWSTTYHFVKQYYGSLSNYLERHRADIFCVQEAKVTNDKLRRDPKSVGATEEGWDSFWASCKQTAKRGLMGYSGVAVWARKGLVRRADCSPFRHFDSWADDEGRCLVIWLEKFVLFNVYVPTSGSAYSRIPEKLRFLWALRKRMCKVRKESGLPVVLVGDLNVAFEKEDVFHLDRLVDVPLLRKLAEIEVCRQKGVGREVEPSVVEETAALIERQCEACSNPFGASLRKELEERVGGSQHRGPGAHGSCGGQREESIGANIEEGAPKLLRLLLPYSLIERLAKALPEVERMAEQLECVRVPPKNSKEGSGVIGARKDESFKGMVNGPRGKSQIGKTMDNDWEVNIRLRMRSLRVALGEHFEKAGGGRMREEAERERGGEEGGLFFEIEDELSVGRESGGEEVGVGDATVTVWRANVLSISHLSDFLRAAGCALSDEEKAQLAFASVVLHSDQQRAEGTVEGGKVGGICARSLTSSYFSPCIRSFVRTLIERDGMVDSYRHTRGYSEAERFTAWEQYTNKRYSNEGVRLDYCVIDGSLLPALRAGAPSGSGVMALMRGGSEREGGGGGEGKEGEDSWFKKWRAACAEGLMLSTAGKRWEAAPKDGGGMAEMVPQPLLDSQFGSPSTGLVYTPPRYSDHIGTGLVFEFEGGLQGCRLETDDPQTKAAQPHRQWKGITSFFKRAVPVSEGGGTSKSSPSPSPTPVELESNTATVLPSATDLGLRRNEDPWVTSGEVSACPPRASSSRLEAGPCVEREGVGREDSLNGGASPSPFSEVNAESQEEANGARGVSEAADDEKKVNAPKIISIEDDEPDELGEGGGIIGEGSFVGQNEGVREGSERNQMKRPREPYVSSSSSASSSSSFINGSAVQSRGDSSSSTTAFTDQHSQPAEPPKGPFEPSASASAPPPGKRLKGPICFSNALPPHVPSSGGKAGGGSSGQRGTRGASASQGGKGTKKTGSISASTAKQRGGAYNGNSIAKAKQPVQSRLTSFFNVGAGTKK</sequence>
<dbReference type="InterPro" id="IPR005135">
    <property type="entry name" value="Endo/exonuclease/phosphatase"/>
</dbReference>
<feature type="region of interest" description="Disordered" evidence="7">
    <location>
        <begin position="703"/>
        <end position="1020"/>
    </location>
</feature>
<dbReference type="SUPFAM" id="SSF56219">
    <property type="entry name" value="DNase I-like"/>
    <property type="match status" value="2"/>
</dbReference>
<name>A0A0G4I6Y3_9ALVE</name>
<comment type="similarity">
    <text evidence="1">Belongs to the DNA repair enzymes AP/ExoA family.</text>
</comment>
<feature type="compositionally biased region" description="Polar residues" evidence="7">
    <location>
        <begin position="882"/>
        <end position="907"/>
    </location>
</feature>
<reference evidence="9" key="1">
    <citation type="submission" date="2014-11" db="EMBL/GenBank/DDBJ databases">
        <authorList>
            <person name="Otto D Thomas"/>
            <person name="Naeem Raeece"/>
        </authorList>
    </citation>
    <scope>NUCLEOTIDE SEQUENCE</scope>
</reference>
<proteinExistence type="inferred from homology"/>
<feature type="compositionally biased region" description="Basic and acidic residues" evidence="7">
    <location>
        <begin position="771"/>
        <end position="781"/>
    </location>
</feature>
<feature type="compositionally biased region" description="Low complexity" evidence="7">
    <location>
        <begin position="976"/>
        <end position="986"/>
    </location>
</feature>
<feature type="binding site" evidence="5">
    <location>
        <position position="180"/>
    </location>
    <ligand>
        <name>Mg(2+)</name>
        <dbReference type="ChEBI" id="CHEBI:18420"/>
        <label>1</label>
    </ligand>
</feature>
<feature type="binding site" evidence="5">
    <location>
        <position position="52"/>
    </location>
    <ligand>
        <name>Mg(2+)</name>
        <dbReference type="ChEBI" id="CHEBI:18420"/>
        <label>1</label>
    </ligand>
</feature>
<dbReference type="PROSITE" id="PS00726">
    <property type="entry name" value="AP_NUCLEASE_F1_1"/>
    <property type="match status" value="1"/>
</dbReference>